<evidence type="ECO:0000259" key="2">
    <source>
        <dbReference type="PROSITE" id="PS50878"/>
    </source>
</evidence>
<feature type="non-terminal residue" evidence="3">
    <location>
        <position position="1"/>
    </location>
</feature>
<dbReference type="Proteomes" id="UP000601435">
    <property type="component" value="Unassembled WGS sequence"/>
</dbReference>
<dbReference type="Gene3D" id="3.60.10.10">
    <property type="entry name" value="Endonuclease/exonuclease/phosphatase"/>
    <property type="match status" value="1"/>
</dbReference>
<sequence>VADESELGDPFDVDDDNALNKQGESTMPVKVKQEKRKREKKSRCEAAAARAVPSEDEGDLESPTKRASCSEERPLTAKDIRELLMGHVTEMRSAWSTFEGRLDRVEHAQNRCSSDVADLQARTGVVEKDLQFQRTACQTNSTNLEQLTVEVKNMKVRMEEISNRPAQVPAPPGPPAAAAPGGGQQQPDPWAEFLRQKGKQVGVNDFGGRAQGTAVAEGEKADTLSEEERRTLVIGGWLQDTRRSIIEEEAGVIFQTAEFKEILDTEKLTIYGPRRSVGMLKFVKREGETENDMRNRMWQIVRALSQMKHVLPSTKGMGADKVLWASFVKTRGARLRSSHVSMIRRVSIALAVEAEAKQAGGVTLNTQGSAYDCDWNMGTIWCGPYKLGSSSHRAPKGEELITMSGGWISLTAVAKIACCSTDEAKLAFEKELCQPVSLLDVAARDLDVVLVQEVARGQQGWDDFDTEEFHWVVHRDSEHWRGVGVGIASDKFDSIVFKQATKRGIWVVARIHGLGRVLVGSLHAHTGVTNAVYQGAVLEFFSKCPRKYRHLPMLCGIDANEVPQWIDNGEEGLEIGSCSTNLNVLVHEAFRLGASPLAPEPVFRNAWTHFPRDTERAGRQIDMLLRRHLHVTPLQIHADRRLAIGSDHALLIAEIWIAARPSRIRWKHDSRARWVVGELERVPIVDEGELVYLAQKCTRPRFSQAYRDDEEVHAAITAAKESNSPADWKRVFRIRKAKRKHWQQTRLSRVLEGDWEQYRSLQQDKRRRKGWWGDLLKDRSSCQLTIEIQQHLEAKMTDGRPDFAWDERLEEMIRSCTQAAAFEPFQLHEVVTELNQMKCRSAVGPDGIGVHLLRTIAADEELGGDFLGLINHIVETQQVPRNWGRSFLALLAKVPLPQQAKDLRPICVSSAFNRLVNRLACSRALPALRVGSKISCCGKGRQSADLVGCISRMRDVCKEWRLPLLVCKLDVAGAFDRLDRGEVAKYLIKKLGGDASLNCELKYMLRQLATHSLVGSVPGGHEILLRPDVGIKQGAPESAEIFGMIVDSMLSEVAACKRWEDFGAPFADLDVVLLFFQDDIFILETDLPRLCRRVKVVDRCLARAGLKLATEKTKIVANEHYTGPRKVKIQDDIFTIADRGEAVRVLGVNFSLCRDASEQAKEIVSRTRQAAAEHKDILTAAGSWRNKTNIMRTLLESQFNWIGGALHWSQEDLHSLNLLQLHTCRSSFGLRRHADESWVEWNKRSLRLVRLWLHANHVARWSERILSLQHMLHGHWAKRTEVVGGRAQPCPPMKALQWRCTSWWRTQQSMSPSISMRHPGRFYASNTERQLAEAHGPLWFV</sequence>
<feature type="region of interest" description="Disordered" evidence="1">
    <location>
        <begin position="1"/>
        <end position="72"/>
    </location>
</feature>
<dbReference type="Pfam" id="PF00078">
    <property type="entry name" value="RVT_1"/>
    <property type="match status" value="1"/>
</dbReference>
<accession>A0A813BSR5</accession>
<dbReference type="InterPro" id="IPR036691">
    <property type="entry name" value="Endo/exonu/phosph_ase_sf"/>
</dbReference>
<dbReference type="EMBL" id="CAJNJA010074452">
    <property type="protein sequence ID" value="CAE7912651.1"/>
    <property type="molecule type" value="Genomic_DNA"/>
</dbReference>
<evidence type="ECO:0000256" key="1">
    <source>
        <dbReference type="SAM" id="MobiDB-lite"/>
    </source>
</evidence>
<organism evidence="3 4">
    <name type="scientific">Symbiodinium necroappetens</name>
    <dbReference type="NCBI Taxonomy" id="1628268"/>
    <lineage>
        <taxon>Eukaryota</taxon>
        <taxon>Sar</taxon>
        <taxon>Alveolata</taxon>
        <taxon>Dinophyceae</taxon>
        <taxon>Suessiales</taxon>
        <taxon>Symbiodiniaceae</taxon>
        <taxon>Symbiodinium</taxon>
    </lineage>
</organism>
<feature type="compositionally biased region" description="Pro residues" evidence="1">
    <location>
        <begin position="168"/>
        <end position="177"/>
    </location>
</feature>
<evidence type="ECO:0000313" key="4">
    <source>
        <dbReference type="Proteomes" id="UP000601435"/>
    </source>
</evidence>
<feature type="compositionally biased region" description="Acidic residues" evidence="1">
    <location>
        <begin position="1"/>
        <end position="17"/>
    </location>
</feature>
<feature type="compositionally biased region" description="Basic and acidic residues" evidence="1">
    <location>
        <begin position="62"/>
        <end position="72"/>
    </location>
</feature>
<feature type="region of interest" description="Disordered" evidence="1">
    <location>
        <begin position="164"/>
        <end position="189"/>
    </location>
</feature>
<keyword evidence="4" id="KW-1185">Reference proteome</keyword>
<dbReference type="OrthoDB" id="409242at2759"/>
<name>A0A813BSR5_9DINO</name>
<dbReference type="PROSITE" id="PS50878">
    <property type="entry name" value="RT_POL"/>
    <property type="match status" value="1"/>
</dbReference>
<gene>
    <name evidence="3" type="ORF">SNEC2469_LOCUS31138</name>
</gene>
<dbReference type="InterPro" id="IPR000477">
    <property type="entry name" value="RT_dom"/>
</dbReference>
<reference evidence="3" key="1">
    <citation type="submission" date="2021-02" db="EMBL/GenBank/DDBJ databases">
        <authorList>
            <person name="Dougan E. K."/>
            <person name="Rhodes N."/>
            <person name="Thang M."/>
            <person name="Chan C."/>
        </authorList>
    </citation>
    <scope>NUCLEOTIDE SEQUENCE</scope>
</reference>
<protein>
    <recommendedName>
        <fullName evidence="2">Reverse transcriptase domain-containing protein</fullName>
    </recommendedName>
</protein>
<evidence type="ECO:0000313" key="3">
    <source>
        <dbReference type="EMBL" id="CAE7912651.1"/>
    </source>
</evidence>
<dbReference type="SUPFAM" id="SSF56219">
    <property type="entry name" value="DNase I-like"/>
    <property type="match status" value="1"/>
</dbReference>
<comment type="caution">
    <text evidence="3">The sequence shown here is derived from an EMBL/GenBank/DDBJ whole genome shotgun (WGS) entry which is preliminary data.</text>
</comment>
<feature type="domain" description="Reverse transcriptase" evidence="2">
    <location>
        <begin position="872"/>
        <end position="1206"/>
    </location>
</feature>
<proteinExistence type="predicted"/>